<comment type="caution">
    <text evidence="2">The sequence shown here is derived from an EMBL/GenBank/DDBJ whole genome shotgun (WGS) entry which is preliminary data.</text>
</comment>
<dbReference type="InterPro" id="IPR035994">
    <property type="entry name" value="Nucleoside_phosphorylase_sf"/>
</dbReference>
<dbReference type="InterPro" id="IPR000845">
    <property type="entry name" value="Nucleoside_phosphorylase_d"/>
</dbReference>
<dbReference type="GO" id="GO:0005829">
    <property type="term" value="C:cytosol"/>
    <property type="evidence" value="ECO:0007669"/>
    <property type="project" value="TreeGrafter"/>
</dbReference>
<dbReference type="AlphaFoldDB" id="A0A6S7HZ56"/>
<gene>
    <name evidence="2" type="ORF">PACLA_8A079944</name>
</gene>
<reference evidence="2" key="1">
    <citation type="submission" date="2020-04" db="EMBL/GenBank/DDBJ databases">
        <authorList>
            <person name="Alioto T."/>
            <person name="Alioto T."/>
            <person name="Gomez Garrido J."/>
        </authorList>
    </citation>
    <scope>NUCLEOTIDE SEQUENCE</scope>
    <source>
        <strain evidence="2">A484AB</strain>
    </source>
</reference>
<evidence type="ECO:0000313" key="2">
    <source>
        <dbReference type="EMBL" id="CAB4011194.1"/>
    </source>
</evidence>
<sequence length="456" mass="50530">MACEGNDQQPSPPPQLNITLPTINSTIQDWSNDEIQKQIPTAILLITANNHEFAACYSYMKNVQRSWHDTLGMVDFGQFGDQNVKVALMKCAQGPTRAVITVKNAAGILYPKVVLFVGICATLKPATAKLGDVVISAKLATYGDKKVRADGTVEYRGTKANVSRHMDHLILYAADGWEAPLQDQSSLKVKVHSDAVMLSGPELVDNSERQKELAEYFREALGLEMEGAGLYAAAYDLEIEWAVIKAVSDFADGSKSVTEGWQPFASAMAASVVHNMFKQAQVIKNWPHYKNIDPGMAGDTIDAKKPKLEESSNEDEYKCQKESEPDSRMCRKCNTKKEKLLPDDRNKWPIQKVETGSYRKICELLNLDGRSREPILSALECFNQTEAATMKQKFEAQGGIGIAHVALQQWGADVRKNNVGALKKILENIMGRVDVVVEIEKWEKLPVCHGCGIKLK</sequence>
<dbReference type="PANTHER" id="PTHR46832">
    <property type="entry name" value="5'-METHYLTHIOADENOSINE/S-ADENOSYLHOMOCYSTEINE NUCLEOSIDASE"/>
    <property type="match status" value="1"/>
</dbReference>
<dbReference type="Gene3D" id="3.40.50.1580">
    <property type="entry name" value="Nucleoside phosphorylase domain"/>
    <property type="match status" value="1"/>
</dbReference>
<proteinExistence type="predicted"/>
<dbReference type="OrthoDB" id="5986232at2759"/>
<evidence type="ECO:0000313" key="3">
    <source>
        <dbReference type="Proteomes" id="UP001152795"/>
    </source>
</evidence>
<keyword evidence="3" id="KW-1185">Reference proteome</keyword>
<dbReference type="PANTHER" id="PTHR46832:SF1">
    <property type="entry name" value="5'-METHYLTHIOADENOSINE_S-ADENOSYLHOMOCYSTEINE NUCLEOSIDASE"/>
    <property type="match status" value="1"/>
</dbReference>
<name>A0A6S7HZ56_PARCT</name>
<dbReference type="GO" id="GO:0008782">
    <property type="term" value="F:adenosylhomocysteine nucleosidase activity"/>
    <property type="evidence" value="ECO:0007669"/>
    <property type="project" value="TreeGrafter"/>
</dbReference>
<accession>A0A6S7HZ56</accession>
<dbReference type="EMBL" id="CACRXK020007063">
    <property type="protein sequence ID" value="CAB4011194.1"/>
    <property type="molecule type" value="Genomic_DNA"/>
</dbReference>
<feature type="domain" description="Nucleoside phosphorylase" evidence="1">
    <location>
        <begin position="44"/>
        <end position="256"/>
    </location>
</feature>
<dbReference type="GO" id="GO:0019284">
    <property type="term" value="P:L-methionine salvage from S-adenosylmethionine"/>
    <property type="evidence" value="ECO:0007669"/>
    <property type="project" value="TreeGrafter"/>
</dbReference>
<organism evidence="2 3">
    <name type="scientific">Paramuricea clavata</name>
    <name type="common">Red gorgonian</name>
    <name type="synonym">Violescent sea-whip</name>
    <dbReference type="NCBI Taxonomy" id="317549"/>
    <lineage>
        <taxon>Eukaryota</taxon>
        <taxon>Metazoa</taxon>
        <taxon>Cnidaria</taxon>
        <taxon>Anthozoa</taxon>
        <taxon>Octocorallia</taxon>
        <taxon>Malacalcyonacea</taxon>
        <taxon>Plexauridae</taxon>
        <taxon>Paramuricea</taxon>
    </lineage>
</organism>
<dbReference type="Proteomes" id="UP001152795">
    <property type="component" value="Unassembled WGS sequence"/>
</dbReference>
<protein>
    <submittedName>
        <fullName evidence="2">5 -methylthioadenosine S-adenosylhomocysteine nucleosidase</fullName>
    </submittedName>
</protein>
<dbReference type="GO" id="GO:0008930">
    <property type="term" value="F:methylthioadenosine nucleosidase activity"/>
    <property type="evidence" value="ECO:0007669"/>
    <property type="project" value="TreeGrafter"/>
</dbReference>
<dbReference type="GO" id="GO:0009116">
    <property type="term" value="P:nucleoside metabolic process"/>
    <property type="evidence" value="ECO:0007669"/>
    <property type="project" value="InterPro"/>
</dbReference>
<dbReference type="Pfam" id="PF01048">
    <property type="entry name" value="PNP_UDP_1"/>
    <property type="match status" value="1"/>
</dbReference>
<evidence type="ECO:0000259" key="1">
    <source>
        <dbReference type="Pfam" id="PF01048"/>
    </source>
</evidence>
<dbReference type="SUPFAM" id="SSF53167">
    <property type="entry name" value="Purine and uridine phosphorylases"/>
    <property type="match status" value="1"/>
</dbReference>